<feature type="transmembrane region" description="Helical" evidence="5">
    <location>
        <begin position="60"/>
        <end position="85"/>
    </location>
</feature>
<dbReference type="EMBL" id="FOYR01000002">
    <property type="protein sequence ID" value="SFR53516.1"/>
    <property type="molecule type" value="Genomic_DNA"/>
</dbReference>
<evidence type="ECO:0000259" key="6">
    <source>
        <dbReference type="PROSITE" id="PS50850"/>
    </source>
</evidence>
<evidence type="ECO:0000313" key="7">
    <source>
        <dbReference type="EMBL" id="SFR53516.1"/>
    </source>
</evidence>
<keyword evidence="2 5" id="KW-0812">Transmembrane</keyword>
<evidence type="ECO:0000256" key="2">
    <source>
        <dbReference type="ARBA" id="ARBA00022692"/>
    </source>
</evidence>
<proteinExistence type="predicted"/>
<dbReference type="GO" id="GO:0005886">
    <property type="term" value="C:plasma membrane"/>
    <property type="evidence" value="ECO:0007669"/>
    <property type="project" value="UniProtKB-SubCell"/>
</dbReference>
<dbReference type="PROSITE" id="PS50850">
    <property type="entry name" value="MFS"/>
    <property type="match status" value="1"/>
</dbReference>
<feature type="transmembrane region" description="Helical" evidence="5">
    <location>
        <begin position="302"/>
        <end position="322"/>
    </location>
</feature>
<feature type="transmembrane region" description="Helical" evidence="5">
    <location>
        <begin position="274"/>
        <end position="295"/>
    </location>
</feature>
<feature type="transmembrane region" description="Helical" evidence="5">
    <location>
        <begin position="334"/>
        <end position="354"/>
    </location>
</feature>
<evidence type="ECO:0000256" key="4">
    <source>
        <dbReference type="ARBA" id="ARBA00023136"/>
    </source>
</evidence>
<protein>
    <recommendedName>
        <fullName evidence="6">Major facilitator superfamily (MFS) profile domain-containing protein</fullName>
    </recommendedName>
</protein>
<dbReference type="Proteomes" id="UP000198877">
    <property type="component" value="Unassembled WGS sequence"/>
</dbReference>
<accession>A0A1I6HG76</accession>
<dbReference type="GO" id="GO:0022857">
    <property type="term" value="F:transmembrane transporter activity"/>
    <property type="evidence" value="ECO:0007669"/>
    <property type="project" value="InterPro"/>
</dbReference>
<feature type="transmembrane region" description="Helical" evidence="5">
    <location>
        <begin position="183"/>
        <end position="201"/>
    </location>
</feature>
<comment type="subcellular location">
    <subcellularLocation>
        <location evidence="1">Cell membrane</location>
        <topology evidence="1">Multi-pass membrane protein</topology>
    </subcellularLocation>
</comment>
<name>A0A1I6HG76_9MICO</name>
<evidence type="ECO:0000256" key="3">
    <source>
        <dbReference type="ARBA" id="ARBA00022989"/>
    </source>
</evidence>
<feature type="transmembrane region" description="Helical" evidence="5">
    <location>
        <begin position="366"/>
        <end position="389"/>
    </location>
</feature>
<sequence length="426" mass="44037">MQHAAGERLLGDRRDAPPDETRMLGLKANLAKFFLLAALVPPATVAIARRAAEIGGPDSAAGWTALSIAVGSGSAIAGSLLAGWVADRGQRSARSRWWVLLGGTALGVLALGWMSFARTGVELAAGWGLAQAGLSGAIAVSRALLTHVPAVRRERSAVIMIAISSVGLLVPLGLLILLPGSAWITSICLALCAVAVASIALRRPLLPAAGEYRAPTAVPAREERARTPTPRMSWGSVLALGFSAQVALSAYLTYHPLDVVARLGLEWDQAVRAGALVLAVALVGLVGASVVMMIFPRVLRRTLPLLSLAGALLVSGLILRAVTASLAPLMLSGLLSGIGIGISTTLLFTAALALTTSERAGWRLGVYSAVTGIGQLIGPSLVLGTVIALRGAPDYSALFLLLALIPSGWILVALTVSLRRRRCETP</sequence>
<feature type="transmembrane region" description="Helical" evidence="5">
    <location>
        <begin position="157"/>
        <end position="177"/>
    </location>
</feature>
<evidence type="ECO:0000256" key="1">
    <source>
        <dbReference type="ARBA" id="ARBA00004651"/>
    </source>
</evidence>
<evidence type="ECO:0000313" key="8">
    <source>
        <dbReference type="Proteomes" id="UP000198877"/>
    </source>
</evidence>
<keyword evidence="3 5" id="KW-1133">Transmembrane helix</keyword>
<keyword evidence="4 5" id="KW-0472">Membrane</keyword>
<reference evidence="8" key="1">
    <citation type="submission" date="2016-10" db="EMBL/GenBank/DDBJ databases">
        <authorList>
            <person name="Varghese N."/>
            <person name="Submissions S."/>
        </authorList>
    </citation>
    <scope>NUCLEOTIDE SEQUENCE [LARGE SCALE GENOMIC DNA]</scope>
    <source>
        <strain evidence="8">CL127</strain>
    </source>
</reference>
<dbReference type="SUPFAM" id="SSF103473">
    <property type="entry name" value="MFS general substrate transporter"/>
    <property type="match status" value="1"/>
</dbReference>
<gene>
    <name evidence="7" type="ORF">SAMN04488591_1813</name>
</gene>
<dbReference type="InterPro" id="IPR011701">
    <property type="entry name" value="MFS"/>
</dbReference>
<dbReference type="InterPro" id="IPR020846">
    <property type="entry name" value="MFS_dom"/>
</dbReference>
<evidence type="ECO:0000256" key="5">
    <source>
        <dbReference type="SAM" id="Phobius"/>
    </source>
</evidence>
<feature type="transmembrane region" description="Helical" evidence="5">
    <location>
        <begin position="234"/>
        <end position="254"/>
    </location>
</feature>
<dbReference type="Pfam" id="PF07690">
    <property type="entry name" value="MFS_1"/>
    <property type="match status" value="1"/>
</dbReference>
<organism evidence="7 8">
    <name type="scientific">Microbacterium azadirachtae</name>
    <dbReference type="NCBI Taxonomy" id="582680"/>
    <lineage>
        <taxon>Bacteria</taxon>
        <taxon>Bacillati</taxon>
        <taxon>Actinomycetota</taxon>
        <taxon>Actinomycetes</taxon>
        <taxon>Micrococcales</taxon>
        <taxon>Microbacteriaceae</taxon>
        <taxon>Microbacterium</taxon>
    </lineage>
</organism>
<dbReference type="RefSeq" id="WP_139232225.1">
    <property type="nucleotide sequence ID" value="NZ_FOYR01000002.1"/>
</dbReference>
<feature type="transmembrane region" description="Helical" evidence="5">
    <location>
        <begin position="123"/>
        <end position="145"/>
    </location>
</feature>
<feature type="transmembrane region" description="Helical" evidence="5">
    <location>
        <begin position="30"/>
        <end position="48"/>
    </location>
</feature>
<feature type="transmembrane region" description="Helical" evidence="5">
    <location>
        <begin position="97"/>
        <end position="117"/>
    </location>
</feature>
<dbReference type="Gene3D" id="1.20.1250.20">
    <property type="entry name" value="MFS general substrate transporter like domains"/>
    <property type="match status" value="1"/>
</dbReference>
<feature type="transmembrane region" description="Helical" evidence="5">
    <location>
        <begin position="395"/>
        <end position="418"/>
    </location>
</feature>
<feature type="domain" description="Major facilitator superfamily (MFS) profile" evidence="6">
    <location>
        <begin position="159"/>
        <end position="426"/>
    </location>
</feature>
<dbReference type="AlphaFoldDB" id="A0A1I6HG76"/>
<dbReference type="InterPro" id="IPR036259">
    <property type="entry name" value="MFS_trans_sf"/>
</dbReference>